<accession>A0ABP6LL28</accession>
<dbReference type="GO" id="GO:0016853">
    <property type="term" value="F:isomerase activity"/>
    <property type="evidence" value="ECO:0007669"/>
    <property type="project" value="UniProtKB-KW"/>
</dbReference>
<dbReference type="RefSeq" id="WP_290706299.1">
    <property type="nucleotide sequence ID" value="NZ_BAAAVS010000060.1"/>
</dbReference>
<reference evidence="3" key="1">
    <citation type="journal article" date="2019" name="Int. J. Syst. Evol. Microbiol.">
        <title>The Global Catalogue of Microorganisms (GCM) 10K type strain sequencing project: providing services to taxonomists for standard genome sequencing and annotation.</title>
        <authorList>
            <consortium name="The Broad Institute Genomics Platform"/>
            <consortium name="The Broad Institute Genome Sequencing Center for Infectious Disease"/>
            <person name="Wu L."/>
            <person name="Ma J."/>
        </authorList>
    </citation>
    <scope>NUCLEOTIDE SEQUENCE [LARGE SCALE GENOMIC DNA]</scope>
    <source>
        <strain evidence="3">JCM 14234</strain>
    </source>
</reference>
<dbReference type="InterPro" id="IPR034660">
    <property type="entry name" value="DinB/YfiT-like"/>
</dbReference>
<evidence type="ECO:0000313" key="2">
    <source>
        <dbReference type="EMBL" id="GAA3049731.1"/>
    </source>
</evidence>
<dbReference type="InterPro" id="IPR017517">
    <property type="entry name" value="Maleyloyr_isom"/>
</dbReference>
<organism evidence="2 3">
    <name type="scientific">Gordonia defluvii</name>
    <dbReference type="NCBI Taxonomy" id="283718"/>
    <lineage>
        <taxon>Bacteria</taxon>
        <taxon>Bacillati</taxon>
        <taxon>Actinomycetota</taxon>
        <taxon>Actinomycetes</taxon>
        <taxon>Mycobacteriales</taxon>
        <taxon>Gordoniaceae</taxon>
        <taxon>Gordonia</taxon>
    </lineage>
</organism>
<dbReference type="NCBIfam" id="TIGR03083">
    <property type="entry name" value="maleylpyruvate isomerase family mycothiol-dependent enzyme"/>
    <property type="match status" value="1"/>
</dbReference>
<name>A0ABP6LL28_9ACTN</name>
<dbReference type="EMBL" id="BAAAVS010000060">
    <property type="protein sequence ID" value="GAA3049731.1"/>
    <property type="molecule type" value="Genomic_DNA"/>
</dbReference>
<protein>
    <submittedName>
        <fullName evidence="2">Maleylpyruvate isomerase family mycothiol-dependent enzyme</fullName>
    </submittedName>
</protein>
<dbReference type="Proteomes" id="UP001501035">
    <property type="component" value="Unassembled WGS sequence"/>
</dbReference>
<keyword evidence="2" id="KW-0413">Isomerase</keyword>
<sequence>MTEAVLTIYRDGLDFFGSIVQAVPDGAWQRPSPCAGWTASDVLGHVGETTKLGAKILGGLQAAPTAAEPPSTAIDGDPVLWWLQQAGQVRAALDAGVDLDREVVSPMGRRPIREGMSFPAADLYLHGWDLGAATGNPVTIPGDAIAFISGMFEFVPVEITRSPGVFGPAVQVGADATATQQLIAFTGRDPAWSQ</sequence>
<dbReference type="Pfam" id="PF11716">
    <property type="entry name" value="MDMPI_N"/>
    <property type="match status" value="1"/>
</dbReference>
<feature type="domain" description="Mycothiol-dependent maleylpyruvate isomerase metal-binding" evidence="1">
    <location>
        <begin position="10"/>
        <end position="130"/>
    </location>
</feature>
<keyword evidence="3" id="KW-1185">Reference proteome</keyword>
<dbReference type="NCBIfam" id="TIGR03086">
    <property type="entry name" value="TIGR03086 family metal-binding protein"/>
    <property type="match status" value="1"/>
</dbReference>
<dbReference type="InterPro" id="IPR017520">
    <property type="entry name" value="CHP03086"/>
</dbReference>
<proteinExistence type="predicted"/>
<evidence type="ECO:0000259" key="1">
    <source>
        <dbReference type="Pfam" id="PF11716"/>
    </source>
</evidence>
<dbReference type="InterPro" id="IPR024344">
    <property type="entry name" value="MDMPI_metal-binding"/>
</dbReference>
<comment type="caution">
    <text evidence="2">The sequence shown here is derived from an EMBL/GenBank/DDBJ whole genome shotgun (WGS) entry which is preliminary data.</text>
</comment>
<dbReference type="Gene3D" id="1.20.120.450">
    <property type="entry name" value="dinb family like domain"/>
    <property type="match status" value="1"/>
</dbReference>
<dbReference type="SUPFAM" id="SSF109854">
    <property type="entry name" value="DinB/YfiT-like putative metalloenzymes"/>
    <property type="match status" value="1"/>
</dbReference>
<gene>
    <name evidence="2" type="ORF">GCM10010528_31090</name>
</gene>
<evidence type="ECO:0000313" key="3">
    <source>
        <dbReference type="Proteomes" id="UP001501035"/>
    </source>
</evidence>